<dbReference type="EMBL" id="GBXM01072887">
    <property type="protein sequence ID" value="JAH35690.1"/>
    <property type="molecule type" value="Transcribed_RNA"/>
</dbReference>
<proteinExistence type="predicted"/>
<accession>A0A0E9R5R2</accession>
<reference evidence="1" key="1">
    <citation type="submission" date="2014-11" db="EMBL/GenBank/DDBJ databases">
        <authorList>
            <person name="Amaro Gonzalez C."/>
        </authorList>
    </citation>
    <scope>NUCLEOTIDE SEQUENCE</scope>
</reference>
<evidence type="ECO:0000313" key="1">
    <source>
        <dbReference type="EMBL" id="JAH23785.1"/>
    </source>
</evidence>
<dbReference type="EMBL" id="GBXM01084792">
    <property type="protein sequence ID" value="JAH23785.1"/>
    <property type="molecule type" value="Transcribed_RNA"/>
</dbReference>
<sequence>MVGFCGFCWLTSSMSRQKVAVLTKSYWFSWSLRAYSRLGTIVSG</sequence>
<name>A0A0E9R5R2_ANGAN</name>
<dbReference type="AlphaFoldDB" id="A0A0E9R5R2"/>
<reference evidence="1" key="2">
    <citation type="journal article" date="2015" name="Fish Shellfish Immunol.">
        <title>Early steps in the European eel (Anguilla anguilla)-Vibrio vulnificus interaction in the gills: Role of the RtxA13 toxin.</title>
        <authorList>
            <person name="Callol A."/>
            <person name="Pajuelo D."/>
            <person name="Ebbesson L."/>
            <person name="Teles M."/>
            <person name="MacKenzie S."/>
            <person name="Amaro C."/>
        </authorList>
    </citation>
    <scope>NUCLEOTIDE SEQUENCE</scope>
</reference>
<organism evidence="1">
    <name type="scientific">Anguilla anguilla</name>
    <name type="common">European freshwater eel</name>
    <name type="synonym">Muraena anguilla</name>
    <dbReference type="NCBI Taxonomy" id="7936"/>
    <lineage>
        <taxon>Eukaryota</taxon>
        <taxon>Metazoa</taxon>
        <taxon>Chordata</taxon>
        <taxon>Craniata</taxon>
        <taxon>Vertebrata</taxon>
        <taxon>Euteleostomi</taxon>
        <taxon>Actinopterygii</taxon>
        <taxon>Neopterygii</taxon>
        <taxon>Teleostei</taxon>
        <taxon>Anguilliformes</taxon>
        <taxon>Anguillidae</taxon>
        <taxon>Anguilla</taxon>
    </lineage>
</organism>
<protein>
    <submittedName>
        <fullName evidence="1">Uncharacterized protein</fullName>
    </submittedName>
</protein>